<reference evidence="1" key="1">
    <citation type="journal article" date="2021" name="Environ. Microbiol.">
        <title>Gene family expansions and transcriptome signatures uncover fungal adaptations to wood decay.</title>
        <authorList>
            <person name="Hage H."/>
            <person name="Miyauchi S."/>
            <person name="Viragh M."/>
            <person name="Drula E."/>
            <person name="Min B."/>
            <person name="Chaduli D."/>
            <person name="Navarro D."/>
            <person name="Favel A."/>
            <person name="Norest M."/>
            <person name="Lesage-Meessen L."/>
            <person name="Balint B."/>
            <person name="Merenyi Z."/>
            <person name="de Eugenio L."/>
            <person name="Morin E."/>
            <person name="Martinez A.T."/>
            <person name="Baldrian P."/>
            <person name="Stursova M."/>
            <person name="Martinez M.J."/>
            <person name="Novotny C."/>
            <person name="Magnuson J.K."/>
            <person name="Spatafora J.W."/>
            <person name="Maurice S."/>
            <person name="Pangilinan J."/>
            <person name="Andreopoulos W."/>
            <person name="LaButti K."/>
            <person name="Hundley H."/>
            <person name="Na H."/>
            <person name="Kuo A."/>
            <person name="Barry K."/>
            <person name="Lipzen A."/>
            <person name="Henrissat B."/>
            <person name="Riley R."/>
            <person name="Ahrendt S."/>
            <person name="Nagy L.G."/>
            <person name="Grigoriev I.V."/>
            <person name="Martin F."/>
            <person name="Rosso M.N."/>
        </authorList>
    </citation>
    <scope>NUCLEOTIDE SEQUENCE</scope>
    <source>
        <strain evidence="1">CBS 384.51</strain>
    </source>
</reference>
<feature type="non-terminal residue" evidence="1">
    <location>
        <position position="1"/>
    </location>
</feature>
<accession>A0ACB8TUM8</accession>
<proteinExistence type="predicted"/>
<dbReference type="EMBL" id="MU274929">
    <property type="protein sequence ID" value="KAI0085727.1"/>
    <property type="molecule type" value="Genomic_DNA"/>
</dbReference>
<evidence type="ECO:0000313" key="1">
    <source>
        <dbReference type="EMBL" id="KAI0085727.1"/>
    </source>
</evidence>
<organism evidence="1 2">
    <name type="scientific">Irpex rosettiformis</name>
    <dbReference type="NCBI Taxonomy" id="378272"/>
    <lineage>
        <taxon>Eukaryota</taxon>
        <taxon>Fungi</taxon>
        <taxon>Dikarya</taxon>
        <taxon>Basidiomycota</taxon>
        <taxon>Agaricomycotina</taxon>
        <taxon>Agaricomycetes</taxon>
        <taxon>Polyporales</taxon>
        <taxon>Irpicaceae</taxon>
        <taxon>Irpex</taxon>
    </lineage>
</organism>
<keyword evidence="2" id="KW-1185">Reference proteome</keyword>
<comment type="caution">
    <text evidence="1">The sequence shown here is derived from an EMBL/GenBank/DDBJ whole genome shotgun (WGS) entry which is preliminary data.</text>
</comment>
<gene>
    <name evidence="1" type="ORF">BDY19DRAFT_896156</name>
</gene>
<sequence>EELVLNVQGFVLRTALPPITSVAQLTKNPSTAKQSLVLTGLGCESFDRSVRAVIEFHSRFAGRLPTDCLASWKPMVDDQFLCLELSNRYVTPTHLAPSYDSATFDESIDPFGLLRAKVGGQRTEDNIVLYYERVTDGDKTYKYVACKPVQVKVGHVVEAQVSFCVVPISKGRYLMLCKLRSVCILDQTIYRVRIEPM</sequence>
<protein>
    <submittedName>
        <fullName evidence="1">Uncharacterized protein</fullName>
    </submittedName>
</protein>
<dbReference type="Proteomes" id="UP001055072">
    <property type="component" value="Unassembled WGS sequence"/>
</dbReference>
<evidence type="ECO:0000313" key="2">
    <source>
        <dbReference type="Proteomes" id="UP001055072"/>
    </source>
</evidence>
<name>A0ACB8TUM8_9APHY</name>